<evidence type="ECO:0000313" key="11">
    <source>
        <dbReference type="EMBL" id="MBB1089350.1"/>
    </source>
</evidence>
<dbReference type="InterPro" id="IPR023229">
    <property type="entry name" value="T2SS_M_periplasmic_sf"/>
</dbReference>
<dbReference type="GO" id="GO:0015627">
    <property type="term" value="C:type II protein secretion system complex"/>
    <property type="evidence" value="ECO:0007669"/>
    <property type="project" value="InterPro"/>
</dbReference>
<dbReference type="RefSeq" id="WP_182670130.1">
    <property type="nucleotide sequence ID" value="NZ_JACHTE010000009.1"/>
</dbReference>
<dbReference type="Gene3D" id="3.30.1360.100">
    <property type="entry name" value="General secretion pathway protein M, EpsM"/>
    <property type="match status" value="1"/>
</dbReference>
<keyword evidence="9 10" id="KW-0472">Membrane</keyword>
<keyword evidence="4" id="KW-1003">Cell membrane</keyword>
<evidence type="ECO:0000256" key="7">
    <source>
        <dbReference type="ARBA" id="ARBA00022927"/>
    </source>
</evidence>
<dbReference type="Proteomes" id="UP000552587">
    <property type="component" value="Unassembled WGS sequence"/>
</dbReference>
<name>A0A7W3U672_9GAMM</name>
<protein>
    <submittedName>
        <fullName evidence="11">Type II secretion system protein M</fullName>
    </submittedName>
</protein>
<dbReference type="GO" id="GO:0015628">
    <property type="term" value="P:protein secretion by the type II secretion system"/>
    <property type="evidence" value="ECO:0007669"/>
    <property type="project" value="InterPro"/>
</dbReference>
<evidence type="ECO:0000313" key="12">
    <source>
        <dbReference type="Proteomes" id="UP000552587"/>
    </source>
</evidence>
<comment type="caution">
    <text evidence="11">The sequence shown here is derived from an EMBL/GenBank/DDBJ whole genome shotgun (WGS) entry which is preliminary data.</text>
</comment>
<evidence type="ECO:0000256" key="3">
    <source>
        <dbReference type="ARBA" id="ARBA00022448"/>
    </source>
</evidence>
<evidence type="ECO:0000256" key="2">
    <source>
        <dbReference type="ARBA" id="ARBA00010637"/>
    </source>
</evidence>
<comment type="similarity">
    <text evidence="2">Belongs to the GSP M family.</text>
</comment>
<feature type="transmembrane region" description="Helical" evidence="10">
    <location>
        <begin position="20"/>
        <end position="38"/>
    </location>
</feature>
<gene>
    <name evidence="11" type="ORF">H4F99_12765</name>
</gene>
<evidence type="ECO:0000256" key="8">
    <source>
        <dbReference type="ARBA" id="ARBA00022989"/>
    </source>
</evidence>
<evidence type="ECO:0000256" key="6">
    <source>
        <dbReference type="ARBA" id="ARBA00022692"/>
    </source>
</evidence>
<proteinExistence type="inferred from homology"/>
<organism evidence="11 12">
    <name type="scientific">Marilutibacter penaei</name>
    <dbReference type="NCBI Taxonomy" id="2759900"/>
    <lineage>
        <taxon>Bacteria</taxon>
        <taxon>Pseudomonadati</taxon>
        <taxon>Pseudomonadota</taxon>
        <taxon>Gammaproteobacteria</taxon>
        <taxon>Lysobacterales</taxon>
        <taxon>Lysobacteraceae</taxon>
        <taxon>Marilutibacter</taxon>
    </lineage>
</organism>
<sequence>MNTLNPARTWWDARAPRERWMVGTMLACVAVFAFHYALMQPLSRLDRDQTLRYQRAAGALAALQAAHAARTEALTAASLPAHAHAAGIPQVRIRPVSASEVEVDIDAAPAASLIGWLDRLDRTQGLAPSQVSITREEAGVTARLRLPLARPAGQPGTDLP</sequence>
<evidence type="ECO:0000256" key="1">
    <source>
        <dbReference type="ARBA" id="ARBA00004377"/>
    </source>
</evidence>
<keyword evidence="5" id="KW-0997">Cell inner membrane</keyword>
<keyword evidence="3" id="KW-0813">Transport</keyword>
<evidence type="ECO:0000256" key="5">
    <source>
        <dbReference type="ARBA" id="ARBA00022519"/>
    </source>
</evidence>
<evidence type="ECO:0000256" key="10">
    <source>
        <dbReference type="SAM" id="Phobius"/>
    </source>
</evidence>
<keyword evidence="8 10" id="KW-1133">Transmembrane helix</keyword>
<keyword evidence="7" id="KW-0653">Protein transport</keyword>
<reference evidence="11 12" key="1">
    <citation type="submission" date="2020-07" db="EMBL/GenBank/DDBJ databases">
        <authorList>
            <person name="Xu S."/>
            <person name="Li A."/>
        </authorList>
    </citation>
    <scope>NUCLEOTIDE SEQUENCE [LARGE SCALE GENOMIC DNA]</scope>
    <source>
        <strain evidence="11 12">SG-8</strain>
    </source>
</reference>
<keyword evidence="6 10" id="KW-0812">Transmembrane</keyword>
<accession>A0A7W3U672</accession>
<dbReference type="EMBL" id="JACHTE010000009">
    <property type="protein sequence ID" value="MBB1089350.1"/>
    <property type="molecule type" value="Genomic_DNA"/>
</dbReference>
<keyword evidence="12" id="KW-1185">Reference proteome</keyword>
<dbReference type="AlphaFoldDB" id="A0A7W3U672"/>
<dbReference type="GO" id="GO:0005886">
    <property type="term" value="C:plasma membrane"/>
    <property type="evidence" value="ECO:0007669"/>
    <property type="project" value="UniProtKB-SubCell"/>
</dbReference>
<evidence type="ECO:0000256" key="9">
    <source>
        <dbReference type="ARBA" id="ARBA00023136"/>
    </source>
</evidence>
<evidence type="ECO:0000256" key="4">
    <source>
        <dbReference type="ARBA" id="ARBA00022475"/>
    </source>
</evidence>
<dbReference type="Pfam" id="PF04612">
    <property type="entry name" value="T2SSM"/>
    <property type="match status" value="1"/>
</dbReference>
<comment type="subcellular location">
    <subcellularLocation>
        <location evidence="1">Cell inner membrane</location>
        <topology evidence="1">Single-pass membrane protein</topology>
    </subcellularLocation>
</comment>
<dbReference type="InterPro" id="IPR007690">
    <property type="entry name" value="T2SS_GspM"/>
</dbReference>
<dbReference type="SUPFAM" id="SSF103054">
    <property type="entry name" value="General secretion pathway protein M, EpsM"/>
    <property type="match status" value="1"/>
</dbReference>